<keyword evidence="1" id="KW-1133">Transmembrane helix</keyword>
<feature type="transmembrane region" description="Helical" evidence="1">
    <location>
        <begin position="117"/>
        <end position="136"/>
    </location>
</feature>
<comment type="caution">
    <text evidence="2">The sequence shown here is derived from an EMBL/GenBank/DDBJ whole genome shotgun (WGS) entry which is preliminary data.</text>
</comment>
<sequence length="244" mass="26703">MNLKSNPLLRKSMQSTAYSAEPMTKAGTWSKVFTLLLLVTAAAGTTWLVVPTIGEGLLFPLMIGSLILGFIFALLITFKPNTAPIVAPLYGIVEGVFVGSISYFFEAMVPGIVGRAVMTTFVVAFAMWFVYTTGLVKVTQKFRAGVMAAMFTVMLLYLVQLVMSLFGSGLAFMTGSSPLAIGVQFVIVIVASLALVLDFDFIARQVEERAPKQLEWVAAFGLIVTLVWLYIELLDLLYRLAMRE</sequence>
<evidence type="ECO:0000313" key="2">
    <source>
        <dbReference type="EMBL" id="MFC7389912.1"/>
    </source>
</evidence>
<dbReference type="Proteomes" id="UP001596439">
    <property type="component" value="Unassembled WGS sequence"/>
</dbReference>
<dbReference type="PANTHER" id="PTHR41282:SF1">
    <property type="entry name" value="CONSERVED TRANSMEMBRANE PROTEIN-RELATED"/>
    <property type="match status" value="1"/>
</dbReference>
<keyword evidence="3" id="KW-1185">Reference proteome</keyword>
<dbReference type="Pfam" id="PF12811">
    <property type="entry name" value="BaxI_1"/>
    <property type="match status" value="1"/>
</dbReference>
<protein>
    <submittedName>
        <fullName evidence="2">Bax inhibitor-1/YccA family protein</fullName>
    </submittedName>
</protein>
<proteinExistence type="predicted"/>
<evidence type="ECO:0000256" key="1">
    <source>
        <dbReference type="SAM" id="Phobius"/>
    </source>
</evidence>
<keyword evidence="1" id="KW-0472">Membrane</keyword>
<accession>A0ABW2PKA7</accession>
<reference evidence="3" key="1">
    <citation type="journal article" date="2019" name="Int. J. Syst. Evol. Microbiol.">
        <title>The Global Catalogue of Microorganisms (GCM) 10K type strain sequencing project: providing services to taxonomists for standard genome sequencing and annotation.</title>
        <authorList>
            <consortium name="The Broad Institute Genomics Platform"/>
            <consortium name="The Broad Institute Genome Sequencing Center for Infectious Disease"/>
            <person name="Wu L."/>
            <person name="Ma J."/>
        </authorList>
    </citation>
    <scope>NUCLEOTIDE SEQUENCE [LARGE SCALE GENOMIC DNA]</scope>
    <source>
        <strain evidence="3">CCUG 55590</strain>
    </source>
</reference>
<dbReference type="PANTHER" id="PTHR41282">
    <property type="entry name" value="CONSERVED TRANSMEMBRANE PROTEIN-RELATED"/>
    <property type="match status" value="1"/>
</dbReference>
<organism evidence="2 3">
    <name type="scientific">Exiguobacterium aestuarii</name>
    <dbReference type="NCBI Taxonomy" id="273527"/>
    <lineage>
        <taxon>Bacteria</taxon>
        <taxon>Bacillati</taxon>
        <taxon>Bacillota</taxon>
        <taxon>Bacilli</taxon>
        <taxon>Bacillales</taxon>
        <taxon>Bacillales Family XII. Incertae Sedis</taxon>
        <taxon>Exiguobacterium</taxon>
    </lineage>
</organism>
<keyword evidence="1" id="KW-0812">Transmembrane</keyword>
<dbReference type="InterPro" id="IPR010539">
    <property type="entry name" value="BaxI_1-like"/>
</dbReference>
<feature type="transmembrane region" description="Helical" evidence="1">
    <location>
        <begin position="179"/>
        <end position="202"/>
    </location>
</feature>
<dbReference type="EMBL" id="JBHTCE010000001">
    <property type="protein sequence ID" value="MFC7389912.1"/>
    <property type="molecule type" value="Genomic_DNA"/>
</dbReference>
<dbReference type="RefSeq" id="WP_214788360.1">
    <property type="nucleotide sequence ID" value="NZ_JANIEL010000004.1"/>
</dbReference>
<gene>
    <name evidence="2" type="ORF">ACFQO8_07120</name>
</gene>
<feature type="transmembrane region" description="Helical" evidence="1">
    <location>
        <begin position="214"/>
        <end position="231"/>
    </location>
</feature>
<dbReference type="PIRSF" id="PIRSF009160">
    <property type="entry name" value="UCP009160"/>
    <property type="match status" value="1"/>
</dbReference>
<evidence type="ECO:0000313" key="3">
    <source>
        <dbReference type="Proteomes" id="UP001596439"/>
    </source>
</evidence>
<feature type="transmembrane region" description="Helical" evidence="1">
    <location>
        <begin position="148"/>
        <end position="173"/>
    </location>
</feature>
<feature type="transmembrane region" description="Helical" evidence="1">
    <location>
        <begin position="85"/>
        <end position="105"/>
    </location>
</feature>
<name>A0ABW2PKA7_9BACL</name>
<feature type="transmembrane region" description="Helical" evidence="1">
    <location>
        <begin position="58"/>
        <end position="78"/>
    </location>
</feature>